<organism evidence="1">
    <name type="scientific">Solanum lycopersicum</name>
    <name type="common">Tomato</name>
    <name type="synonym">Lycopersicon esculentum</name>
    <dbReference type="NCBI Taxonomy" id="4081"/>
    <lineage>
        <taxon>Eukaryota</taxon>
        <taxon>Viridiplantae</taxon>
        <taxon>Streptophyta</taxon>
        <taxon>Embryophyta</taxon>
        <taxon>Tracheophyta</taxon>
        <taxon>Spermatophyta</taxon>
        <taxon>Magnoliopsida</taxon>
        <taxon>eudicotyledons</taxon>
        <taxon>Gunneridae</taxon>
        <taxon>Pentapetalae</taxon>
        <taxon>asterids</taxon>
        <taxon>lamiids</taxon>
        <taxon>Solanales</taxon>
        <taxon>Solanaceae</taxon>
        <taxon>Solanoideae</taxon>
        <taxon>Solaneae</taxon>
        <taxon>Solanum</taxon>
        <taxon>Solanum subgen. Lycopersicon</taxon>
    </lineage>
</organism>
<name>A0A3Q7H9H0_SOLLC</name>
<dbReference type="AlphaFoldDB" id="A0A3Q7H9H0"/>
<proteinExistence type="predicted"/>
<dbReference type="Proteomes" id="UP000004994">
    <property type="component" value="Chromosome 7"/>
</dbReference>
<dbReference type="EnsemblPlants" id="Solyc07g020985.1.1">
    <property type="protein sequence ID" value="Solyc07g020985.1.1"/>
    <property type="gene ID" value="Solyc07g020985.1"/>
</dbReference>
<evidence type="ECO:0000313" key="2">
    <source>
        <dbReference type="Proteomes" id="UP000004994"/>
    </source>
</evidence>
<accession>A0A3Q7H9H0</accession>
<sequence>MVGGNKVEVIDLGRSVLTGKLGTHLVCLRRRLSYTLHKASKVRQELSLVVSLREKISLFDACWDQYVAMIWEGITSYCPVETKHKLMRYVAIIFEKCLGHLDSVKVIIGCQLLEEIWKCSAFLSVFFEVFYLVHSIVSSTKVGYIKLNIGFWTFKLGYNVILVCVLEL</sequence>
<dbReference type="Gramene" id="Solyc07g020985.1.1">
    <property type="protein sequence ID" value="Solyc07g020985.1.1"/>
    <property type="gene ID" value="Solyc07g020985.1"/>
</dbReference>
<reference evidence="1" key="2">
    <citation type="submission" date="2019-01" db="UniProtKB">
        <authorList>
            <consortium name="EnsemblPlants"/>
        </authorList>
    </citation>
    <scope>IDENTIFICATION</scope>
    <source>
        <strain evidence="1">cv. Heinz 1706</strain>
    </source>
</reference>
<dbReference type="InParanoid" id="A0A3Q7H9H0"/>
<protein>
    <submittedName>
        <fullName evidence="1">Uncharacterized protein</fullName>
    </submittedName>
</protein>
<evidence type="ECO:0000313" key="1">
    <source>
        <dbReference type="EnsemblPlants" id="Solyc07g020985.1.1"/>
    </source>
</evidence>
<reference evidence="1" key="1">
    <citation type="journal article" date="2012" name="Nature">
        <title>The tomato genome sequence provides insights into fleshy fruit evolution.</title>
        <authorList>
            <consortium name="Tomato Genome Consortium"/>
        </authorList>
    </citation>
    <scope>NUCLEOTIDE SEQUENCE [LARGE SCALE GENOMIC DNA]</scope>
    <source>
        <strain evidence="1">cv. Heinz 1706</strain>
    </source>
</reference>
<keyword evidence="2" id="KW-1185">Reference proteome</keyword>